<keyword evidence="3" id="KW-1185">Reference proteome</keyword>
<evidence type="ECO:0000259" key="1">
    <source>
        <dbReference type="Pfam" id="PF08708"/>
    </source>
</evidence>
<dbReference type="Proteomes" id="UP000019226">
    <property type="component" value="Plasmid pCASE1"/>
</dbReference>
<dbReference type="InterPro" id="IPR014820">
    <property type="entry name" value="PriCT_1"/>
</dbReference>
<dbReference type="RefSeq" id="WP_012503306.1">
    <property type="nucleotide sequence ID" value="NC_011030.1"/>
</dbReference>
<dbReference type="Gene3D" id="1.10.340.50">
    <property type="match status" value="1"/>
</dbReference>
<gene>
    <name evidence="2" type="ORF">CCASEI_14278</name>
</gene>
<dbReference type="Pfam" id="PF03090">
    <property type="entry name" value="Replicase"/>
    <property type="match status" value="1"/>
</dbReference>
<evidence type="ECO:0000313" key="2">
    <source>
        <dbReference type="EMBL" id="AHI21378.1"/>
    </source>
</evidence>
<dbReference type="EMBL" id="CP004351">
    <property type="protein sequence ID" value="AHI21378.1"/>
    <property type="molecule type" value="Genomic_DNA"/>
</dbReference>
<geneLocation type="plasmid" evidence="2 3">
    <name>pCASE1</name>
</geneLocation>
<evidence type="ECO:0000313" key="3">
    <source>
        <dbReference type="Proteomes" id="UP000019226"/>
    </source>
</evidence>
<dbReference type="InterPro" id="IPR004322">
    <property type="entry name" value="Plasmid_replicase_bac"/>
</dbReference>
<feature type="domain" description="Primase C-terminal 1" evidence="1">
    <location>
        <begin position="199"/>
        <end position="261"/>
    </location>
</feature>
<accession>A0ABN4CHQ0</accession>
<reference evidence="3" key="1">
    <citation type="submission" date="2013-02" db="EMBL/GenBank/DDBJ databases">
        <title>The complete genome sequence of Corynebacterium casei LMG S-19264 (=DSM 44701).</title>
        <authorList>
            <person name="Ruckert C."/>
            <person name="Albersmeier A."/>
            <person name="Kalinowski J."/>
        </authorList>
    </citation>
    <scope>NUCLEOTIDE SEQUENCE [LARGE SCALE GENOMIC DNA]</scope>
    <source>
        <strain evidence="3">LMG S-19264</strain>
        <plasmid evidence="3">pCASE1</plasmid>
    </source>
</reference>
<protein>
    <submittedName>
        <fullName evidence="2">Replicase</fullName>
    </submittedName>
</protein>
<sequence>MKTDRARSCEKVSYMRPTTRPEGRFEQLWLPLWPLASDDLREGIYRTSRKNALDKRYVEANPDALSNLLVVDIDQEDALLRSLWDREDWRPNAVVENPLNGHAHAVWALAEPFTRTEYAKRKPLAYAAAVTEGLRRSVDGDSGYSGLITKNPEHTAWDSHWITDKLYTLDELRFWLEETGFMPPASWRKTRRFSPVGLGRNCALFESARTWAYREVRKHFGDADGLGRAIQTTAQALNQELFDEPLPVAEVDCIARSIHKWIITKSRMWTDGAAVYDATFTAMQSARGKKGWQRSAEVRREAGHTLWRNIG</sequence>
<organism evidence="2 3">
    <name type="scientific">Corynebacterium casei LMG S-19264</name>
    <dbReference type="NCBI Taxonomy" id="1285583"/>
    <lineage>
        <taxon>Bacteria</taxon>
        <taxon>Bacillati</taxon>
        <taxon>Actinomycetota</taxon>
        <taxon>Actinomycetes</taxon>
        <taxon>Mycobacteriales</taxon>
        <taxon>Corynebacteriaceae</taxon>
        <taxon>Corynebacterium</taxon>
    </lineage>
</organism>
<keyword evidence="2" id="KW-0614">Plasmid</keyword>
<dbReference type="Pfam" id="PF08708">
    <property type="entry name" value="PriCT_1"/>
    <property type="match status" value="1"/>
</dbReference>
<proteinExistence type="predicted"/>
<name>A0ABN4CHQ0_9CORY</name>